<evidence type="ECO:0000256" key="2">
    <source>
        <dbReference type="SAM" id="Phobius"/>
    </source>
</evidence>
<dbReference type="AlphaFoldDB" id="A0A1G9Q824"/>
<protein>
    <recommendedName>
        <fullName evidence="5">DUF3667 domain-containing protein</fullName>
    </recommendedName>
</protein>
<feature type="region of interest" description="Disordered" evidence="1">
    <location>
        <begin position="234"/>
        <end position="259"/>
    </location>
</feature>
<reference evidence="3 4" key="1">
    <citation type="submission" date="2016-10" db="EMBL/GenBank/DDBJ databases">
        <authorList>
            <person name="de Groot N.N."/>
        </authorList>
    </citation>
    <scope>NUCLEOTIDE SEQUENCE [LARGE SCALE GENOMIC DNA]</scope>
    <source>
        <strain evidence="3 4">DSM 16077</strain>
    </source>
</reference>
<keyword evidence="2" id="KW-0812">Transmembrane</keyword>
<feature type="transmembrane region" description="Helical" evidence="2">
    <location>
        <begin position="121"/>
        <end position="141"/>
    </location>
</feature>
<gene>
    <name evidence="3" type="ORF">SAMN04488568_104201</name>
</gene>
<name>A0A1G9Q824_9PROT</name>
<keyword evidence="2" id="KW-1133">Transmembrane helix</keyword>
<feature type="region of interest" description="Disordered" evidence="1">
    <location>
        <begin position="193"/>
        <end position="217"/>
    </location>
</feature>
<evidence type="ECO:0008006" key="5">
    <source>
        <dbReference type="Google" id="ProtNLM"/>
    </source>
</evidence>
<evidence type="ECO:0000313" key="3">
    <source>
        <dbReference type="EMBL" id="SDM07198.1"/>
    </source>
</evidence>
<accession>A0A1G9Q824</accession>
<dbReference type="EMBL" id="FNHG01000004">
    <property type="protein sequence ID" value="SDM07198.1"/>
    <property type="molecule type" value="Genomic_DNA"/>
</dbReference>
<dbReference type="RefSeq" id="WP_091768086.1">
    <property type="nucleotide sequence ID" value="NZ_FNHG01000004.1"/>
</dbReference>
<keyword evidence="4" id="KW-1185">Reference proteome</keyword>
<feature type="transmembrane region" description="Helical" evidence="2">
    <location>
        <begin position="388"/>
        <end position="415"/>
    </location>
</feature>
<evidence type="ECO:0000313" key="4">
    <source>
        <dbReference type="Proteomes" id="UP000199759"/>
    </source>
</evidence>
<dbReference type="Pfam" id="PF12412">
    <property type="entry name" value="DUF3667"/>
    <property type="match status" value="1"/>
</dbReference>
<sequence length="417" mass="45375">MSGGDSISDAIIADSAGGELGDAIHASRRKKRARPSAFEPAHAAGLCSNCGTKLIGPVCHSCGQTAETFHRPIWDLLLDVLDGLFGLEGRLWRTLPPLMFQPGKLTRRYLSGARARYVMPFRLYLTASVLFFLVVFAFNSFERNPDAPLLSIDAREAMDTAVGEIPLDELNDQLERQGISEEQRAAIAEQIARGSGALAPPVDPNETPEERAAREAVGADDLKRVIREALLPPPAADAAEDGAENSAGEPDAAGSSQADEVQISGLDELPIEARERLADQADRIIDDGGASVAASMQVWAPRLMFGLLPIYALLLAITHFYKRGYFFYDHLVVSLHFHSVLFFGFILVLALGSVIGPAPAGAGFLVWSNYYLYRLHRVVYRHGRFSSLLRTIFMDLAYGIILSIGMLILLIIGILSV</sequence>
<keyword evidence="2" id="KW-0472">Membrane</keyword>
<dbReference type="OrthoDB" id="9111327at2"/>
<evidence type="ECO:0000256" key="1">
    <source>
        <dbReference type="SAM" id="MobiDB-lite"/>
    </source>
</evidence>
<proteinExistence type="predicted"/>
<dbReference type="InterPro" id="IPR022134">
    <property type="entry name" value="DUF3667"/>
</dbReference>
<feature type="transmembrane region" description="Helical" evidence="2">
    <location>
        <begin position="303"/>
        <end position="321"/>
    </location>
</feature>
<organism evidence="3 4">
    <name type="scientific">Maricaulis salignorans</name>
    <dbReference type="NCBI Taxonomy" id="144026"/>
    <lineage>
        <taxon>Bacteria</taxon>
        <taxon>Pseudomonadati</taxon>
        <taxon>Pseudomonadota</taxon>
        <taxon>Alphaproteobacteria</taxon>
        <taxon>Maricaulales</taxon>
        <taxon>Maricaulaceae</taxon>
        <taxon>Maricaulis</taxon>
    </lineage>
</organism>
<dbReference type="STRING" id="144026.SAMN04488568_104201"/>
<dbReference type="Proteomes" id="UP000199759">
    <property type="component" value="Unassembled WGS sequence"/>
</dbReference>
<feature type="transmembrane region" description="Helical" evidence="2">
    <location>
        <begin position="341"/>
        <end position="367"/>
    </location>
</feature>